<dbReference type="EMBL" id="VFOW01000001">
    <property type="protein sequence ID" value="TQL76806.1"/>
    <property type="molecule type" value="Genomic_DNA"/>
</dbReference>
<protein>
    <submittedName>
        <fullName evidence="1">Uncharacterized protein</fullName>
    </submittedName>
</protein>
<organism evidence="1 2">
    <name type="scientific">Stackebrandtia endophytica</name>
    <dbReference type="NCBI Taxonomy" id="1496996"/>
    <lineage>
        <taxon>Bacteria</taxon>
        <taxon>Bacillati</taxon>
        <taxon>Actinomycetota</taxon>
        <taxon>Actinomycetes</taxon>
        <taxon>Glycomycetales</taxon>
        <taxon>Glycomycetaceae</taxon>
        <taxon>Stackebrandtia</taxon>
    </lineage>
</organism>
<gene>
    <name evidence="1" type="ORF">FB566_2343</name>
</gene>
<dbReference type="AlphaFoldDB" id="A0A543AW46"/>
<reference evidence="1 2" key="1">
    <citation type="submission" date="2019-06" db="EMBL/GenBank/DDBJ databases">
        <title>Sequencing the genomes of 1000 actinobacteria strains.</title>
        <authorList>
            <person name="Klenk H.-P."/>
        </authorList>
    </citation>
    <scope>NUCLEOTIDE SEQUENCE [LARGE SCALE GENOMIC DNA]</scope>
    <source>
        <strain evidence="1 2">DSM 45928</strain>
    </source>
</reference>
<sequence length="420" mass="46584">MRPKKIPVMDWPSAAEPAQCIGAREVHGAVAQGWDTPQGRLWLMHRLSGYDPAWHEWSKELQDETAFVCIKPHVGIDGPELGVRDGSTRDEDYELSWPRLSQILGQPVPYWAGKLRGIETIDQWRPGAKPQILAAVPDADLTPMLRLAMTLDSGDIGREVLFNFAQSVHDRATAAARQDIEIVKQAANADTITYAAIPLAVPNTGFDDLEPSTRRAGWLSILGRTDDLACAAIREVVAWNSGADFPYSTLADIHCDDPMYAAWVKRLQPTERTAAFELFGDRRYRETLIDPATDAPVLVDQNGRYLAAIPQYIPSAGALTEVILGERGMVWIRTTDTFYLAPETRGNGIRWGYQGGSPKAFALLIDQLLNGTGTQAIKKYDKGNTGLTSLAYHDWPVGTTFNRKQLEAAQRGEFHPNKKY</sequence>
<proteinExistence type="predicted"/>
<keyword evidence="2" id="KW-1185">Reference proteome</keyword>
<evidence type="ECO:0000313" key="1">
    <source>
        <dbReference type="EMBL" id="TQL76806.1"/>
    </source>
</evidence>
<dbReference type="Proteomes" id="UP000317043">
    <property type="component" value="Unassembled WGS sequence"/>
</dbReference>
<name>A0A543AW46_9ACTN</name>
<comment type="caution">
    <text evidence="1">The sequence shown here is derived from an EMBL/GenBank/DDBJ whole genome shotgun (WGS) entry which is preliminary data.</text>
</comment>
<dbReference type="RefSeq" id="WP_142038763.1">
    <property type="nucleotide sequence ID" value="NZ_JBHTGS010000001.1"/>
</dbReference>
<evidence type="ECO:0000313" key="2">
    <source>
        <dbReference type="Proteomes" id="UP000317043"/>
    </source>
</evidence>
<dbReference type="InParanoid" id="A0A543AW46"/>
<accession>A0A543AW46</accession>
<dbReference type="OrthoDB" id="4517419at2"/>